<dbReference type="GO" id="GO:0004993">
    <property type="term" value="F:G protein-coupled serotonin receptor activity"/>
    <property type="evidence" value="ECO:0007669"/>
    <property type="project" value="TreeGrafter"/>
</dbReference>
<evidence type="ECO:0000256" key="2">
    <source>
        <dbReference type="ARBA" id="ARBA00022475"/>
    </source>
</evidence>
<keyword evidence="4 9" id="KW-1133">Transmembrane helix</keyword>
<evidence type="ECO:0000256" key="1">
    <source>
        <dbReference type="ARBA" id="ARBA00004651"/>
    </source>
</evidence>
<keyword evidence="7" id="KW-0675">Receptor</keyword>
<dbReference type="GO" id="GO:0005886">
    <property type="term" value="C:plasma membrane"/>
    <property type="evidence" value="ECO:0007669"/>
    <property type="project" value="UniProtKB-SubCell"/>
</dbReference>
<dbReference type="Gene3D" id="1.20.1070.10">
    <property type="entry name" value="Rhodopsin 7-helix transmembrane proteins"/>
    <property type="match status" value="1"/>
</dbReference>
<evidence type="ECO:0000256" key="6">
    <source>
        <dbReference type="ARBA" id="ARBA00023136"/>
    </source>
</evidence>
<feature type="transmembrane region" description="Helical" evidence="9">
    <location>
        <begin position="165"/>
        <end position="189"/>
    </location>
</feature>
<dbReference type="OMA" id="SETHRNN"/>
<dbReference type="PANTHER" id="PTHR24247:SF202">
    <property type="entry name" value="5-HYDROXYTRYPTAMINE RECEPTOR 1"/>
    <property type="match status" value="1"/>
</dbReference>
<dbReference type="PROSITE" id="PS50262">
    <property type="entry name" value="G_PROTEIN_RECEP_F1_2"/>
    <property type="match status" value="1"/>
</dbReference>
<evidence type="ECO:0000313" key="12">
    <source>
        <dbReference type="Proteomes" id="UP000887567"/>
    </source>
</evidence>
<dbReference type="PRINTS" id="PR00237">
    <property type="entry name" value="GPCRRHODOPSN"/>
</dbReference>
<dbReference type="GeneID" id="110247180"/>
<keyword evidence="3 9" id="KW-0812">Transmembrane</keyword>
<evidence type="ECO:0000256" key="8">
    <source>
        <dbReference type="ARBA" id="ARBA00023224"/>
    </source>
</evidence>
<evidence type="ECO:0000313" key="11">
    <source>
        <dbReference type="EnsemblMetazoa" id="XP_020909242.1"/>
    </source>
</evidence>
<dbReference type="Proteomes" id="UP000887567">
    <property type="component" value="Unplaced"/>
</dbReference>
<dbReference type="OrthoDB" id="10042731at2759"/>
<keyword evidence="8" id="KW-0807">Transducer</keyword>
<protein>
    <recommendedName>
        <fullName evidence="10">G-protein coupled receptors family 1 profile domain-containing protein</fullName>
    </recommendedName>
</protein>
<evidence type="ECO:0000256" key="9">
    <source>
        <dbReference type="SAM" id="Phobius"/>
    </source>
</evidence>
<dbReference type="GO" id="GO:0030425">
    <property type="term" value="C:dendrite"/>
    <property type="evidence" value="ECO:0007669"/>
    <property type="project" value="TreeGrafter"/>
</dbReference>
<dbReference type="SUPFAM" id="SSF81321">
    <property type="entry name" value="Family A G protein-coupled receptor-like"/>
    <property type="match status" value="1"/>
</dbReference>
<feature type="transmembrane region" description="Helical" evidence="9">
    <location>
        <begin position="56"/>
        <end position="79"/>
    </location>
</feature>
<feature type="domain" description="G-protein coupled receptors family 1 profile" evidence="10">
    <location>
        <begin position="38"/>
        <end position="270"/>
    </location>
</feature>
<sequence>MNTSSSQNETVTNEPRSTIEVTLLVSLYVGLSLTVITGNSLIIASYTINAKLRKGITVFFVSLAISDLCVGLVPIPYWITVLLYPSIRTSWNRILSVFDIFGALASIFNLVAISIERRVVLSANSKMLFPHGRLKRLNVTMICIAWFVALVISVCWLVLKETVARALVVFLGGFAIPLVVLVMIYFDIYRRVKETQERFPRHGTKEEGKTAYTVFIITALFVIAWMPFFVCSIISTFKESLLPIGQNQRRLVDFVKWMHYSNSAVNPFVYAYRNDVMHQTMLSIFHRIANTVLCSGPSKQKDVLLQMI</sequence>
<dbReference type="GO" id="GO:0007187">
    <property type="term" value="P:G protein-coupled receptor signaling pathway, coupled to cyclic nucleotide second messenger"/>
    <property type="evidence" value="ECO:0007669"/>
    <property type="project" value="TreeGrafter"/>
</dbReference>
<keyword evidence="2" id="KW-1003">Cell membrane</keyword>
<organism evidence="11 12">
    <name type="scientific">Exaiptasia diaphana</name>
    <name type="common">Tropical sea anemone</name>
    <name type="synonym">Aiptasia pulchella</name>
    <dbReference type="NCBI Taxonomy" id="2652724"/>
    <lineage>
        <taxon>Eukaryota</taxon>
        <taxon>Metazoa</taxon>
        <taxon>Cnidaria</taxon>
        <taxon>Anthozoa</taxon>
        <taxon>Hexacorallia</taxon>
        <taxon>Actiniaria</taxon>
        <taxon>Aiptasiidae</taxon>
        <taxon>Exaiptasia</taxon>
    </lineage>
</organism>
<dbReference type="PANTHER" id="PTHR24247">
    <property type="entry name" value="5-HYDROXYTRYPTAMINE RECEPTOR"/>
    <property type="match status" value="1"/>
</dbReference>
<dbReference type="CDD" id="cd00637">
    <property type="entry name" value="7tm_classA_rhodopsin-like"/>
    <property type="match status" value="1"/>
</dbReference>
<dbReference type="InterPro" id="IPR000276">
    <property type="entry name" value="GPCR_Rhodpsn"/>
</dbReference>
<keyword evidence="5" id="KW-0297">G-protein coupled receptor</keyword>
<feature type="transmembrane region" description="Helical" evidence="9">
    <location>
        <begin position="91"/>
        <end position="115"/>
    </location>
</feature>
<evidence type="ECO:0000256" key="3">
    <source>
        <dbReference type="ARBA" id="ARBA00022692"/>
    </source>
</evidence>
<dbReference type="RefSeq" id="XP_020909242.1">
    <property type="nucleotide sequence ID" value="XM_021053583.2"/>
</dbReference>
<evidence type="ECO:0000256" key="4">
    <source>
        <dbReference type="ARBA" id="ARBA00022989"/>
    </source>
</evidence>
<evidence type="ECO:0000256" key="5">
    <source>
        <dbReference type="ARBA" id="ARBA00023040"/>
    </source>
</evidence>
<feature type="transmembrane region" description="Helical" evidence="9">
    <location>
        <begin position="210"/>
        <end position="230"/>
    </location>
</feature>
<dbReference type="GO" id="GO:0030594">
    <property type="term" value="F:neurotransmitter receptor activity"/>
    <property type="evidence" value="ECO:0007669"/>
    <property type="project" value="TreeGrafter"/>
</dbReference>
<dbReference type="GO" id="GO:0045202">
    <property type="term" value="C:synapse"/>
    <property type="evidence" value="ECO:0007669"/>
    <property type="project" value="GOC"/>
</dbReference>
<dbReference type="EnsemblMetazoa" id="XM_021053583.2">
    <property type="protein sequence ID" value="XP_020909242.1"/>
    <property type="gene ID" value="LOC110247180"/>
</dbReference>
<dbReference type="KEGG" id="epa:110247180"/>
<keyword evidence="12" id="KW-1185">Reference proteome</keyword>
<name>A0A913XU75_EXADI</name>
<dbReference type="AlphaFoldDB" id="A0A913XU75"/>
<feature type="transmembrane region" description="Helical" evidence="9">
    <location>
        <begin position="23"/>
        <end position="44"/>
    </location>
</feature>
<feature type="transmembrane region" description="Helical" evidence="9">
    <location>
        <begin position="136"/>
        <end position="159"/>
    </location>
</feature>
<proteinExistence type="predicted"/>
<keyword evidence="6 9" id="KW-0472">Membrane</keyword>
<dbReference type="InterPro" id="IPR017452">
    <property type="entry name" value="GPCR_Rhodpsn_7TM"/>
</dbReference>
<comment type="subcellular location">
    <subcellularLocation>
        <location evidence="1">Cell membrane</location>
        <topology evidence="1">Multi-pass membrane protein</topology>
    </subcellularLocation>
</comment>
<reference evidence="11" key="1">
    <citation type="submission" date="2022-11" db="UniProtKB">
        <authorList>
            <consortium name="EnsemblMetazoa"/>
        </authorList>
    </citation>
    <scope>IDENTIFICATION</scope>
</reference>
<accession>A0A913XU75</accession>
<evidence type="ECO:0000259" key="10">
    <source>
        <dbReference type="PROSITE" id="PS50262"/>
    </source>
</evidence>
<evidence type="ECO:0000256" key="7">
    <source>
        <dbReference type="ARBA" id="ARBA00023170"/>
    </source>
</evidence>
<dbReference type="GO" id="GO:0007268">
    <property type="term" value="P:chemical synaptic transmission"/>
    <property type="evidence" value="ECO:0007669"/>
    <property type="project" value="TreeGrafter"/>
</dbReference>
<dbReference type="Pfam" id="PF00001">
    <property type="entry name" value="7tm_1"/>
    <property type="match status" value="2"/>
</dbReference>